<dbReference type="Proteomes" id="UP000789706">
    <property type="component" value="Unassembled WGS sequence"/>
</dbReference>
<comment type="caution">
    <text evidence="1">The sequence shown here is derived from an EMBL/GenBank/DDBJ whole genome shotgun (WGS) entry which is preliminary data.</text>
</comment>
<organism evidence="1 2">
    <name type="scientific">Diversispora eburnea</name>
    <dbReference type="NCBI Taxonomy" id="1213867"/>
    <lineage>
        <taxon>Eukaryota</taxon>
        <taxon>Fungi</taxon>
        <taxon>Fungi incertae sedis</taxon>
        <taxon>Mucoromycota</taxon>
        <taxon>Glomeromycotina</taxon>
        <taxon>Glomeromycetes</taxon>
        <taxon>Diversisporales</taxon>
        <taxon>Diversisporaceae</taxon>
        <taxon>Diversispora</taxon>
    </lineage>
</organism>
<name>A0A9N9C9C0_9GLOM</name>
<evidence type="ECO:0000313" key="2">
    <source>
        <dbReference type="Proteomes" id="UP000789706"/>
    </source>
</evidence>
<evidence type="ECO:0000313" key="1">
    <source>
        <dbReference type="EMBL" id="CAG8593764.1"/>
    </source>
</evidence>
<keyword evidence="2" id="KW-1185">Reference proteome</keyword>
<dbReference type="EMBL" id="CAJVPK010001637">
    <property type="protein sequence ID" value="CAG8593764.1"/>
    <property type="molecule type" value="Genomic_DNA"/>
</dbReference>
<gene>
    <name evidence="1" type="ORF">DEBURN_LOCUS9187</name>
</gene>
<reference evidence="1" key="1">
    <citation type="submission" date="2021-06" db="EMBL/GenBank/DDBJ databases">
        <authorList>
            <person name="Kallberg Y."/>
            <person name="Tangrot J."/>
            <person name="Rosling A."/>
        </authorList>
    </citation>
    <scope>NUCLEOTIDE SEQUENCE</scope>
    <source>
        <strain evidence="1">AZ414A</strain>
    </source>
</reference>
<proteinExistence type="predicted"/>
<feature type="non-terminal residue" evidence="1">
    <location>
        <position position="1"/>
    </location>
</feature>
<accession>A0A9N9C9C0</accession>
<protein>
    <submittedName>
        <fullName evidence="1">55_t:CDS:1</fullName>
    </submittedName>
</protein>
<dbReference type="AlphaFoldDB" id="A0A9N9C9C0"/>
<sequence>QIIQRLFPGATYKTVAKSHLVFHNSSKSDRATFSSTTESKTETLVPSLIFEEIHPISSSKKKKKTDVLVS</sequence>